<sequence length="60" mass="6870">MQTENVGKTLKTMEELRDGKCLIVATRSGITARFNAHYDRGLEVVFCVMPDTYRIIGYEQ</sequence>
<dbReference type="Proteomes" id="UP000188184">
    <property type="component" value="Plasmid unnamed1"/>
</dbReference>
<organism evidence="1 2">
    <name type="scientific">Planococcus lenghuensis</name>
    <dbReference type="NCBI Taxonomy" id="2213202"/>
    <lineage>
        <taxon>Bacteria</taxon>
        <taxon>Bacillati</taxon>
        <taxon>Bacillota</taxon>
        <taxon>Bacilli</taxon>
        <taxon>Bacillales</taxon>
        <taxon>Caryophanaceae</taxon>
        <taxon>Planococcus</taxon>
    </lineage>
</organism>
<accession>A0A1Q2L4K2</accession>
<evidence type="ECO:0000313" key="2">
    <source>
        <dbReference type="Proteomes" id="UP000188184"/>
    </source>
</evidence>
<name>A0A1Q2L4K2_9BACL</name>
<dbReference type="EMBL" id="CP019641">
    <property type="protein sequence ID" value="AQQ55369.1"/>
    <property type="molecule type" value="Genomic_DNA"/>
</dbReference>
<dbReference type="AlphaFoldDB" id="A0A1Q2L4K2"/>
<dbReference type="RefSeq" id="WP_077591228.1">
    <property type="nucleotide sequence ID" value="NZ_CP019641.1"/>
</dbReference>
<evidence type="ECO:0000313" key="1">
    <source>
        <dbReference type="EMBL" id="AQQ55369.1"/>
    </source>
</evidence>
<reference evidence="1 2" key="1">
    <citation type="submission" date="2017-02" db="EMBL/GenBank/DDBJ databases">
        <title>The complete genomic sequence of a novel cold adapted crude oil-degrading bacterium Planococcus qaidamina Y42.</title>
        <authorList>
            <person name="Yang R."/>
        </authorList>
    </citation>
    <scope>NUCLEOTIDE SEQUENCE [LARGE SCALE GENOMIC DNA]</scope>
    <source>
        <strain evidence="1 2">Y42</strain>
        <plasmid evidence="1 2">unnamed1</plasmid>
    </source>
</reference>
<protein>
    <submittedName>
        <fullName evidence="1">Uncharacterized protein</fullName>
    </submittedName>
</protein>
<proteinExistence type="predicted"/>
<dbReference type="KEGG" id="pmar:B0X71_19555"/>
<gene>
    <name evidence="1" type="ORF">B0X71_19555</name>
</gene>
<geneLocation type="plasmid" evidence="1 2">
    <name>unnamed1</name>
</geneLocation>
<keyword evidence="1" id="KW-0614">Plasmid</keyword>
<keyword evidence="2" id="KW-1185">Reference proteome</keyword>